<name>A0ABS4EZ04_9CLOT</name>
<comment type="caution">
    <text evidence="1">The sequence shown here is derived from an EMBL/GenBank/DDBJ whole genome shotgun (WGS) entry which is preliminary data.</text>
</comment>
<evidence type="ECO:0000313" key="1">
    <source>
        <dbReference type="EMBL" id="MBP1889226.1"/>
    </source>
</evidence>
<sequence length="177" mass="20248">MKKLNRKISGIVAIVFLGLSLVGCQNSMVTKSIEQGKDYINNKQYMKAQDALDNALDQDSNNKEANTLMNIVSNYLDAVVNFKDGEYKKAEKELNEIPVDYKDLAIKDDIDNLKSKITEMENKKKLNDEYIKKVQKLIKANKYKAAQNELNKINMKTLNKDQRDSVIELNKAINKNN</sequence>
<proteinExistence type="predicted"/>
<evidence type="ECO:0000313" key="2">
    <source>
        <dbReference type="Proteomes" id="UP000783390"/>
    </source>
</evidence>
<protein>
    <submittedName>
        <fullName evidence="1">Uncharacterized protein HemY</fullName>
    </submittedName>
</protein>
<dbReference type="InterPro" id="IPR011990">
    <property type="entry name" value="TPR-like_helical_dom_sf"/>
</dbReference>
<keyword evidence="2" id="KW-1185">Reference proteome</keyword>
<organism evidence="1 2">
    <name type="scientific">Clostridium moniliforme</name>
    <dbReference type="NCBI Taxonomy" id="39489"/>
    <lineage>
        <taxon>Bacteria</taxon>
        <taxon>Bacillati</taxon>
        <taxon>Bacillota</taxon>
        <taxon>Clostridia</taxon>
        <taxon>Eubacteriales</taxon>
        <taxon>Clostridiaceae</taxon>
        <taxon>Clostridium</taxon>
    </lineage>
</organism>
<dbReference type="Proteomes" id="UP000783390">
    <property type="component" value="Unassembled WGS sequence"/>
</dbReference>
<dbReference type="RefSeq" id="WP_209795944.1">
    <property type="nucleotide sequence ID" value="NZ_JAGGJZ010000002.1"/>
</dbReference>
<dbReference type="EMBL" id="JAGGJZ010000002">
    <property type="protein sequence ID" value="MBP1889226.1"/>
    <property type="molecule type" value="Genomic_DNA"/>
</dbReference>
<accession>A0ABS4EZ04</accession>
<gene>
    <name evidence="1" type="ORF">J2Z53_000807</name>
</gene>
<dbReference type="Gene3D" id="1.25.40.10">
    <property type="entry name" value="Tetratricopeptide repeat domain"/>
    <property type="match status" value="1"/>
</dbReference>
<dbReference type="PROSITE" id="PS51257">
    <property type="entry name" value="PROKAR_LIPOPROTEIN"/>
    <property type="match status" value="1"/>
</dbReference>
<reference evidence="1 2" key="1">
    <citation type="submission" date="2021-03" db="EMBL/GenBank/DDBJ databases">
        <title>Genomic Encyclopedia of Type Strains, Phase IV (KMG-IV): sequencing the most valuable type-strain genomes for metagenomic binning, comparative biology and taxonomic classification.</title>
        <authorList>
            <person name="Goeker M."/>
        </authorList>
    </citation>
    <scope>NUCLEOTIDE SEQUENCE [LARGE SCALE GENOMIC DNA]</scope>
    <source>
        <strain evidence="1 2">DSM 3984</strain>
    </source>
</reference>